<dbReference type="GO" id="GO:0005506">
    <property type="term" value="F:iron ion binding"/>
    <property type="evidence" value="ECO:0007669"/>
    <property type="project" value="InterPro"/>
</dbReference>
<protein>
    <submittedName>
        <fullName evidence="9">Cytochrome P450</fullName>
    </submittedName>
</protein>
<gene>
    <name evidence="9" type="ORF">EBN88_25520</name>
</gene>
<proteinExistence type="inferred from homology"/>
<keyword evidence="2 7" id="KW-0349">Heme</keyword>
<feature type="region of interest" description="Disordered" evidence="8">
    <location>
        <begin position="393"/>
        <end position="422"/>
    </location>
</feature>
<evidence type="ECO:0000256" key="2">
    <source>
        <dbReference type="ARBA" id="ARBA00022617"/>
    </source>
</evidence>
<keyword evidence="6 7" id="KW-0503">Monooxygenase</keyword>
<organism evidence="9 10">
    <name type="scientific">Streptomyces triticirhizae</name>
    <dbReference type="NCBI Taxonomy" id="2483353"/>
    <lineage>
        <taxon>Bacteria</taxon>
        <taxon>Bacillati</taxon>
        <taxon>Actinomycetota</taxon>
        <taxon>Actinomycetes</taxon>
        <taxon>Kitasatosporales</taxon>
        <taxon>Streptomycetaceae</taxon>
        <taxon>Streptomyces</taxon>
    </lineage>
</organism>
<dbReference type="AlphaFoldDB" id="A0A3M2L367"/>
<dbReference type="GO" id="GO:0020037">
    <property type="term" value="F:heme binding"/>
    <property type="evidence" value="ECO:0007669"/>
    <property type="project" value="InterPro"/>
</dbReference>
<dbReference type="InterPro" id="IPR002397">
    <property type="entry name" value="Cyt_P450_B"/>
</dbReference>
<dbReference type="GO" id="GO:0004497">
    <property type="term" value="F:monooxygenase activity"/>
    <property type="evidence" value="ECO:0007669"/>
    <property type="project" value="UniProtKB-KW"/>
</dbReference>
<dbReference type="GO" id="GO:0016705">
    <property type="term" value="F:oxidoreductase activity, acting on paired donors, with incorporation or reduction of molecular oxygen"/>
    <property type="evidence" value="ECO:0007669"/>
    <property type="project" value="InterPro"/>
</dbReference>
<dbReference type="PANTHER" id="PTHR46696:SF1">
    <property type="entry name" value="CYTOCHROME P450 YJIB-RELATED"/>
    <property type="match status" value="1"/>
</dbReference>
<evidence type="ECO:0000256" key="4">
    <source>
        <dbReference type="ARBA" id="ARBA00023002"/>
    </source>
</evidence>
<dbReference type="InterPro" id="IPR001128">
    <property type="entry name" value="Cyt_P450"/>
</dbReference>
<name>A0A3M2L367_9ACTN</name>
<evidence type="ECO:0000256" key="6">
    <source>
        <dbReference type="ARBA" id="ARBA00023033"/>
    </source>
</evidence>
<accession>A0A3M2L367</accession>
<dbReference type="InterPro" id="IPR017972">
    <property type="entry name" value="Cyt_P450_CS"/>
</dbReference>
<sequence length="422" mass="46374">MEPIDYPLDEAGPPRLNPAYAELREQQPLARARMPYGEEAWFATRYADVRTVMSDPRLSRALAKEHDEPRVFPVMPDVNIMGMDPPEHTRLRKVAARAFTERQVRRLRPRMQRIAHDLIDAMAAAGPPLDLVSHFGMPFPVTVIAELFGVPAEDQPLFTGWSKALTATTSMTGERIAESYANLERYVADLMDQRAARPADDLPSDLVAAYRADGGTSRDELARLGMMLLATGHGSTANQISYGAYLLLSTPDQAEKLTKDPDLINSAVEELLRFGKNDEAAIFARYAREDVELGGIVVRAGEPVLGSRVAANHDPRVFTDPEHLDITRSPNPHIAFGHGPHHCPGAQLARAELQIGLGTLLRRFPELRLAVSPEELVWQGGSQARIFAELPVTWWPPGHPPGPEPGSGGSAPGDPEQRQPSQ</sequence>
<keyword evidence="4 7" id="KW-0560">Oxidoreductase</keyword>
<dbReference type="InterPro" id="IPR036396">
    <property type="entry name" value="Cyt_P450_sf"/>
</dbReference>
<dbReference type="SUPFAM" id="SSF48264">
    <property type="entry name" value="Cytochrome P450"/>
    <property type="match status" value="1"/>
</dbReference>
<dbReference type="PANTHER" id="PTHR46696">
    <property type="entry name" value="P450, PUTATIVE (EUROFUNG)-RELATED"/>
    <property type="match status" value="1"/>
</dbReference>
<reference evidence="9 10" key="1">
    <citation type="submission" date="2018-10" db="EMBL/GenBank/DDBJ databases">
        <title>Isolation, diversity and antifungal activity of actinobacteria from wheat.</title>
        <authorList>
            <person name="Han C."/>
        </authorList>
    </citation>
    <scope>NUCLEOTIDE SEQUENCE [LARGE SCALE GENOMIC DNA]</scope>
    <source>
        <strain evidence="9 10">NEAU-YY642</strain>
    </source>
</reference>
<keyword evidence="10" id="KW-1185">Reference proteome</keyword>
<dbReference type="PRINTS" id="PR00359">
    <property type="entry name" value="BP450"/>
</dbReference>
<keyword evidence="3 7" id="KW-0479">Metal-binding</keyword>
<comment type="caution">
    <text evidence="9">The sequence shown here is derived from an EMBL/GenBank/DDBJ whole genome shotgun (WGS) entry which is preliminary data.</text>
</comment>
<evidence type="ECO:0000256" key="5">
    <source>
        <dbReference type="ARBA" id="ARBA00023004"/>
    </source>
</evidence>
<dbReference type="Pfam" id="PF00067">
    <property type="entry name" value="p450"/>
    <property type="match status" value="1"/>
</dbReference>
<evidence type="ECO:0000256" key="7">
    <source>
        <dbReference type="RuleBase" id="RU000461"/>
    </source>
</evidence>
<dbReference type="FunFam" id="1.10.630.10:FF:000018">
    <property type="entry name" value="Cytochrome P450 monooxygenase"/>
    <property type="match status" value="1"/>
</dbReference>
<evidence type="ECO:0000313" key="10">
    <source>
        <dbReference type="Proteomes" id="UP000278673"/>
    </source>
</evidence>
<evidence type="ECO:0000256" key="3">
    <source>
        <dbReference type="ARBA" id="ARBA00022723"/>
    </source>
</evidence>
<dbReference type="PRINTS" id="PR00385">
    <property type="entry name" value="P450"/>
</dbReference>
<dbReference type="RefSeq" id="WP_122399411.1">
    <property type="nucleotide sequence ID" value="NZ_RFFJ01000211.1"/>
</dbReference>
<dbReference type="Gene3D" id="1.10.630.10">
    <property type="entry name" value="Cytochrome P450"/>
    <property type="match status" value="1"/>
</dbReference>
<dbReference type="EMBL" id="RFFJ01000211">
    <property type="protein sequence ID" value="RMI31991.1"/>
    <property type="molecule type" value="Genomic_DNA"/>
</dbReference>
<dbReference type="Proteomes" id="UP000278673">
    <property type="component" value="Unassembled WGS sequence"/>
</dbReference>
<evidence type="ECO:0000313" key="9">
    <source>
        <dbReference type="EMBL" id="RMI31991.1"/>
    </source>
</evidence>
<comment type="similarity">
    <text evidence="1 7">Belongs to the cytochrome P450 family.</text>
</comment>
<keyword evidence="5 7" id="KW-0408">Iron</keyword>
<evidence type="ECO:0000256" key="1">
    <source>
        <dbReference type="ARBA" id="ARBA00010617"/>
    </source>
</evidence>
<evidence type="ECO:0000256" key="8">
    <source>
        <dbReference type="SAM" id="MobiDB-lite"/>
    </source>
</evidence>
<dbReference type="PROSITE" id="PS00086">
    <property type="entry name" value="CYTOCHROME_P450"/>
    <property type="match status" value="1"/>
</dbReference>
<dbReference type="CDD" id="cd11031">
    <property type="entry name" value="Cyp158A-like"/>
    <property type="match status" value="1"/>
</dbReference>